<reference evidence="2 3" key="1">
    <citation type="journal article" date="2020" name="IScience">
        <title>Genome Sequencing of the Endangered Kingdonia uniflora (Circaeasteraceae, Ranunculales) Reveals Potential Mechanisms of Evolutionary Specialization.</title>
        <authorList>
            <person name="Sun Y."/>
            <person name="Deng T."/>
            <person name="Zhang A."/>
            <person name="Moore M.J."/>
            <person name="Landis J.B."/>
            <person name="Lin N."/>
            <person name="Zhang H."/>
            <person name="Zhang X."/>
            <person name="Huang J."/>
            <person name="Zhang X."/>
            <person name="Sun H."/>
            <person name="Wang H."/>
        </authorList>
    </citation>
    <scope>NUCLEOTIDE SEQUENCE [LARGE SCALE GENOMIC DNA]</scope>
    <source>
        <strain evidence="2">TB1705</strain>
        <tissue evidence="2">Leaf</tissue>
    </source>
</reference>
<evidence type="ECO:0000313" key="3">
    <source>
        <dbReference type="Proteomes" id="UP000541444"/>
    </source>
</evidence>
<sequence>MLSGHRHSFREYLEVIAASRPDGAPTSESHRLRRRSMSITPEIGDDIVRAVRAMNETLKQEHLFKDDVEDRSHSTHGKDESLFAQLLCAFILKSCIFLCLFTMNYFNLKGCYRNSHEISFFNFFPSSQHVKIYKRQFGTEAPDKKITISAFTNPLLIDGRVKENLVLNKPLTLEDMIEKVNNFIDLERLTTKKPKPQRITLPTKCHPEERAHNNNKDYGGDKKRFKSNDNQGRQGQRKPIPCIPQLKTTLANLYALIQKDEFFRNANTLSPIPEKPFYIHYQIQHHDMEWCFTLIFLL</sequence>
<feature type="compositionally biased region" description="Basic and acidic residues" evidence="1">
    <location>
        <begin position="205"/>
        <end position="222"/>
    </location>
</feature>
<proteinExistence type="predicted"/>
<dbReference type="EMBL" id="JACGCM010001854">
    <property type="protein sequence ID" value="KAF6148161.1"/>
    <property type="molecule type" value="Genomic_DNA"/>
</dbReference>
<accession>A0A7J7LZU5</accession>
<dbReference type="AlphaFoldDB" id="A0A7J7LZU5"/>
<evidence type="ECO:0000313" key="2">
    <source>
        <dbReference type="EMBL" id="KAF6148161.1"/>
    </source>
</evidence>
<evidence type="ECO:0000256" key="1">
    <source>
        <dbReference type="SAM" id="MobiDB-lite"/>
    </source>
</evidence>
<gene>
    <name evidence="2" type="ORF">GIB67_011936</name>
</gene>
<organism evidence="2 3">
    <name type="scientific">Kingdonia uniflora</name>
    <dbReference type="NCBI Taxonomy" id="39325"/>
    <lineage>
        <taxon>Eukaryota</taxon>
        <taxon>Viridiplantae</taxon>
        <taxon>Streptophyta</taxon>
        <taxon>Embryophyta</taxon>
        <taxon>Tracheophyta</taxon>
        <taxon>Spermatophyta</taxon>
        <taxon>Magnoliopsida</taxon>
        <taxon>Ranunculales</taxon>
        <taxon>Circaeasteraceae</taxon>
        <taxon>Kingdonia</taxon>
    </lineage>
</organism>
<comment type="caution">
    <text evidence="2">The sequence shown here is derived from an EMBL/GenBank/DDBJ whole genome shotgun (WGS) entry which is preliminary data.</text>
</comment>
<keyword evidence="3" id="KW-1185">Reference proteome</keyword>
<name>A0A7J7LZU5_9MAGN</name>
<dbReference type="OrthoDB" id="912280at2759"/>
<protein>
    <submittedName>
        <fullName evidence="2">Uncharacterized protein</fullName>
    </submittedName>
</protein>
<dbReference type="Proteomes" id="UP000541444">
    <property type="component" value="Unassembled WGS sequence"/>
</dbReference>
<feature type="region of interest" description="Disordered" evidence="1">
    <location>
        <begin position="197"/>
        <end position="241"/>
    </location>
</feature>